<feature type="compositionally biased region" description="Low complexity" evidence="7">
    <location>
        <begin position="242"/>
        <end position="255"/>
    </location>
</feature>
<dbReference type="RefSeq" id="WP_150967663.1">
    <property type="nucleotide sequence ID" value="NZ_VZDO01000001.1"/>
</dbReference>
<name>A0A7V7TYG3_9HYPH</name>
<keyword evidence="1" id="KW-0813">Transport</keyword>
<dbReference type="EMBL" id="VZDO01000001">
    <property type="protein sequence ID" value="KAB0682692.1"/>
    <property type="molecule type" value="Genomic_DNA"/>
</dbReference>
<dbReference type="GO" id="GO:0020037">
    <property type="term" value="F:heme binding"/>
    <property type="evidence" value="ECO:0007669"/>
    <property type="project" value="InterPro"/>
</dbReference>
<sequence>MDSFEANKIFGAILGVIFVLFGGSLLAEGIFHSEAPEKPGYAIEAMEAPTPGGAPAADPNQVTPVAQLLASASPDAGAAQFKKCQACHSGEKGGPNKVGPDLWDVVERPIAQHEGFAYSAGMKAFAAEGDGKWDWDKLNHFIHGPKDYVKGTAMGFAGLKSDKDRGDLLAYLRTLSDSPKELPKAEAAAAPAEGAAPAPNASGGAQTAPGATTDSSNDTQPQAPAAGVGATPATPSTPPGPAAGNAAPAEGAQPASPGPAPATPPAAPPAPPAPPAPGAAPAPAAPAPAPAAPAPAN</sequence>
<dbReference type="Proteomes" id="UP000432089">
    <property type="component" value="Unassembled WGS sequence"/>
</dbReference>
<proteinExistence type="predicted"/>
<dbReference type="Gene3D" id="1.10.760.10">
    <property type="entry name" value="Cytochrome c-like domain"/>
    <property type="match status" value="1"/>
</dbReference>
<keyword evidence="3 6" id="KW-0479">Metal-binding</keyword>
<dbReference type="InterPro" id="IPR036909">
    <property type="entry name" value="Cyt_c-like_dom_sf"/>
</dbReference>
<evidence type="ECO:0000256" key="2">
    <source>
        <dbReference type="ARBA" id="ARBA00022617"/>
    </source>
</evidence>
<keyword evidence="4" id="KW-0249">Electron transport</keyword>
<dbReference type="InterPro" id="IPR002327">
    <property type="entry name" value="Cyt_c_1A/1B"/>
</dbReference>
<evidence type="ECO:0000256" key="4">
    <source>
        <dbReference type="ARBA" id="ARBA00022982"/>
    </source>
</evidence>
<feature type="compositionally biased region" description="Low complexity" evidence="7">
    <location>
        <begin position="185"/>
        <end position="205"/>
    </location>
</feature>
<evidence type="ECO:0000313" key="10">
    <source>
        <dbReference type="Proteomes" id="UP000432089"/>
    </source>
</evidence>
<evidence type="ECO:0000256" key="7">
    <source>
        <dbReference type="SAM" id="MobiDB-lite"/>
    </source>
</evidence>
<accession>A0A7V7TYG3</accession>
<comment type="caution">
    <text evidence="9">The sequence shown here is derived from an EMBL/GenBank/DDBJ whole genome shotgun (WGS) entry which is preliminary data.</text>
</comment>
<feature type="domain" description="Cytochrome c" evidence="8">
    <location>
        <begin position="72"/>
        <end position="176"/>
    </location>
</feature>
<dbReference type="InterPro" id="IPR009056">
    <property type="entry name" value="Cyt_c-like_dom"/>
</dbReference>
<feature type="compositionally biased region" description="Polar residues" evidence="7">
    <location>
        <begin position="209"/>
        <end position="220"/>
    </location>
</feature>
<feature type="compositionally biased region" description="Low complexity" evidence="7">
    <location>
        <begin position="221"/>
        <end position="234"/>
    </location>
</feature>
<gene>
    <name evidence="9" type="ORF">F6X38_00955</name>
</gene>
<dbReference type="GO" id="GO:0009055">
    <property type="term" value="F:electron transfer activity"/>
    <property type="evidence" value="ECO:0007669"/>
    <property type="project" value="InterPro"/>
</dbReference>
<reference evidence="9 10" key="1">
    <citation type="submission" date="2019-09" db="EMBL/GenBank/DDBJ databases">
        <title>YIM 132180 draft genome.</title>
        <authorList>
            <person name="Zhang K."/>
        </authorList>
    </citation>
    <scope>NUCLEOTIDE SEQUENCE [LARGE SCALE GENOMIC DNA]</scope>
    <source>
        <strain evidence="9 10">YIM 132180</strain>
    </source>
</reference>
<keyword evidence="2 6" id="KW-0349">Heme</keyword>
<keyword evidence="5 6" id="KW-0408">Iron</keyword>
<protein>
    <submittedName>
        <fullName evidence="9">Cytochrome c family protein</fullName>
    </submittedName>
</protein>
<organism evidence="9 10">
    <name type="scientific">Plantimonas leprariae</name>
    <dbReference type="NCBI Taxonomy" id="2615207"/>
    <lineage>
        <taxon>Bacteria</taxon>
        <taxon>Pseudomonadati</taxon>
        <taxon>Pseudomonadota</taxon>
        <taxon>Alphaproteobacteria</taxon>
        <taxon>Hyphomicrobiales</taxon>
        <taxon>Aurantimonadaceae</taxon>
        <taxon>Plantimonas</taxon>
    </lineage>
</organism>
<feature type="region of interest" description="Disordered" evidence="7">
    <location>
        <begin position="180"/>
        <end position="297"/>
    </location>
</feature>
<evidence type="ECO:0000256" key="6">
    <source>
        <dbReference type="PROSITE-ProRule" id="PRU00433"/>
    </source>
</evidence>
<dbReference type="PRINTS" id="PR00604">
    <property type="entry name" value="CYTCHRMECIAB"/>
</dbReference>
<evidence type="ECO:0000256" key="3">
    <source>
        <dbReference type="ARBA" id="ARBA00022723"/>
    </source>
</evidence>
<dbReference type="Pfam" id="PF00034">
    <property type="entry name" value="Cytochrom_C"/>
    <property type="match status" value="1"/>
</dbReference>
<feature type="compositionally biased region" description="Pro residues" evidence="7">
    <location>
        <begin position="256"/>
        <end position="297"/>
    </location>
</feature>
<dbReference type="AlphaFoldDB" id="A0A7V7TYG3"/>
<evidence type="ECO:0000313" key="9">
    <source>
        <dbReference type="EMBL" id="KAB0682692.1"/>
    </source>
</evidence>
<dbReference type="PROSITE" id="PS51007">
    <property type="entry name" value="CYTC"/>
    <property type="match status" value="1"/>
</dbReference>
<dbReference type="GO" id="GO:0046872">
    <property type="term" value="F:metal ion binding"/>
    <property type="evidence" value="ECO:0007669"/>
    <property type="project" value="UniProtKB-KW"/>
</dbReference>
<keyword evidence="10" id="KW-1185">Reference proteome</keyword>
<evidence type="ECO:0000256" key="5">
    <source>
        <dbReference type="ARBA" id="ARBA00023004"/>
    </source>
</evidence>
<dbReference type="SUPFAM" id="SSF46626">
    <property type="entry name" value="Cytochrome c"/>
    <property type="match status" value="1"/>
</dbReference>
<evidence type="ECO:0000259" key="8">
    <source>
        <dbReference type="PROSITE" id="PS51007"/>
    </source>
</evidence>
<dbReference type="PANTHER" id="PTHR11961">
    <property type="entry name" value="CYTOCHROME C"/>
    <property type="match status" value="1"/>
</dbReference>
<evidence type="ECO:0000256" key="1">
    <source>
        <dbReference type="ARBA" id="ARBA00022448"/>
    </source>
</evidence>